<protein>
    <recommendedName>
        <fullName evidence="3">HEPN domain-containing protein</fullName>
    </recommendedName>
</protein>
<evidence type="ECO:0000313" key="1">
    <source>
        <dbReference type="EMBL" id="MDO3696027.1"/>
    </source>
</evidence>
<dbReference type="EMBL" id="JAUMIT010000021">
    <property type="protein sequence ID" value="MDO3696027.1"/>
    <property type="molecule type" value="Genomic_DNA"/>
</dbReference>
<name>A0ABT8VVN1_9FLAO</name>
<proteinExistence type="predicted"/>
<dbReference type="RefSeq" id="WP_302885333.1">
    <property type="nucleotide sequence ID" value="NZ_JAUMIT010000021.1"/>
</dbReference>
<dbReference type="Proteomes" id="UP001168642">
    <property type="component" value="Unassembled WGS sequence"/>
</dbReference>
<reference evidence="1" key="1">
    <citation type="submission" date="2023-07" db="EMBL/GenBank/DDBJ databases">
        <title>Wenyingzhuangia sp. chi5 genome sequencing and assembly.</title>
        <authorList>
            <person name="Park S."/>
        </authorList>
    </citation>
    <scope>NUCLEOTIDE SEQUENCE</scope>
    <source>
        <strain evidence="1">Chi5</strain>
    </source>
</reference>
<comment type="caution">
    <text evidence="1">The sequence shown here is derived from an EMBL/GenBank/DDBJ whole genome shotgun (WGS) entry which is preliminary data.</text>
</comment>
<gene>
    <name evidence="1" type="ORF">QVZ41_14335</name>
</gene>
<accession>A0ABT8VVN1</accession>
<sequence>MFENKEQTSFDTYFSYLKSISKCATDSVAEIDNFLDTITKNKAFKKIQTKKDLDLSKISKILRNAWYTEFQMNQLSTTSEFAGFSLHWAQVYAYYSCYLQIRVYLLSQNQIVNPKHLTTLRHFSQELDKRSKIFPHPWNLLCEKNPNDNLFINKKEIYTDIHQLSNLATLNPVDNFSKFLKTTRKREIEKKCNEWKIDNRKKRTPKNIKDKIIQNTPPTSIYDCLYRLRIRANYENADTFIFSQVSDHVASEFHECLKNIVWISSLILETISSKYLSSKNYKLILEDYKKNLENKNIDVNQLEPILRYELIENRIK</sequence>
<evidence type="ECO:0000313" key="2">
    <source>
        <dbReference type="Proteomes" id="UP001168642"/>
    </source>
</evidence>
<evidence type="ECO:0008006" key="3">
    <source>
        <dbReference type="Google" id="ProtNLM"/>
    </source>
</evidence>
<organism evidence="1 2">
    <name type="scientific">Wenyingzhuangia gilva</name>
    <dbReference type="NCBI Taxonomy" id="3057677"/>
    <lineage>
        <taxon>Bacteria</taxon>
        <taxon>Pseudomonadati</taxon>
        <taxon>Bacteroidota</taxon>
        <taxon>Flavobacteriia</taxon>
        <taxon>Flavobacteriales</taxon>
        <taxon>Flavobacteriaceae</taxon>
        <taxon>Wenyingzhuangia</taxon>
    </lineage>
</organism>
<keyword evidence="2" id="KW-1185">Reference proteome</keyword>